<evidence type="ECO:0000256" key="4">
    <source>
        <dbReference type="ARBA" id="ARBA00022801"/>
    </source>
</evidence>
<dbReference type="Pfam" id="PF08340">
    <property type="entry name" value="YicC-like_C"/>
    <property type="match status" value="1"/>
</dbReference>
<evidence type="ECO:0000256" key="5">
    <source>
        <dbReference type="ARBA" id="ARBA00035648"/>
    </source>
</evidence>
<evidence type="ECO:0000256" key="2">
    <source>
        <dbReference type="ARBA" id="ARBA00022722"/>
    </source>
</evidence>
<gene>
    <name evidence="10" type="primary">yicC</name>
    <name evidence="9" type="ORF">EB03_02639</name>
    <name evidence="10" type="ORF">NCTC12204_02587</name>
</gene>
<dbReference type="GO" id="GO:0004521">
    <property type="term" value="F:RNA endonuclease activity"/>
    <property type="evidence" value="ECO:0007669"/>
    <property type="project" value="InterPro"/>
</dbReference>
<evidence type="ECO:0000256" key="1">
    <source>
        <dbReference type="ARBA" id="ARBA00001968"/>
    </source>
</evidence>
<dbReference type="Pfam" id="PF03755">
    <property type="entry name" value="YicC-like_N"/>
    <property type="match status" value="1"/>
</dbReference>
<comment type="cofactor">
    <cofactor evidence="1">
        <name>a divalent metal cation</name>
        <dbReference type="ChEBI" id="CHEBI:60240"/>
    </cofactor>
</comment>
<proteinExistence type="inferred from homology"/>
<evidence type="ECO:0000313" key="9">
    <source>
        <dbReference type="EMBL" id="RBT66711.1"/>
    </source>
</evidence>
<dbReference type="Proteomes" id="UP000253498">
    <property type="component" value="Unassembled WGS sequence"/>
</dbReference>
<accession>A0A1V8VYG1</accession>
<keyword evidence="6" id="KW-0175">Coiled coil</keyword>
<dbReference type="InterPro" id="IPR013527">
    <property type="entry name" value="YicC-like_N"/>
</dbReference>
<evidence type="ECO:0000259" key="7">
    <source>
        <dbReference type="Pfam" id="PF03755"/>
    </source>
</evidence>
<dbReference type="InterPro" id="IPR005229">
    <property type="entry name" value="YicC/YloC-like"/>
</dbReference>
<keyword evidence="2" id="KW-0540">Nuclease</keyword>
<dbReference type="RefSeq" id="WP_010737276.1">
    <property type="nucleotide sequence ID" value="NZ_AP027299.1"/>
</dbReference>
<keyword evidence="4" id="KW-0378">Hydrolase</keyword>
<dbReference type="Proteomes" id="UP000352698">
    <property type="component" value="Unassembled WGS sequence"/>
</dbReference>
<evidence type="ECO:0000313" key="11">
    <source>
        <dbReference type="Proteomes" id="UP000253498"/>
    </source>
</evidence>
<dbReference type="STRING" id="1354.A6P53_12160"/>
<comment type="caution">
    <text evidence="10">The sequence shown here is derived from an EMBL/GenBank/DDBJ whole genome shotgun (WGS) entry which is preliminary data.</text>
</comment>
<protein>
    <submittedName>
        <fullName evidence="9">TIGR00255 family protein</fullName>
    </submittedName>
    <submittedName>
        <fullName evidence="10">YicC protein</fullName>
    </submittedName>
</protein>
<dbReference type="InterPro" id="IPR013551">
    <property type="entry name" value="YicC-like_C"/>
</dbReference>
<evidence type="ECO:0000259" key="8">
    <source>
        <dbReference type="Pfam" id="PF08340"/>
    </source>
</evidence>
<feature type="domain" description="Endoribonuclease YicC-like N-terminal" evidence="7">
    <location>
        <begin position="1"/>
        <end position="161"/>
    </location>
</feature>
<organism evidence="10 12">
    <name type="scientific">Enterococcus hirae</name>
    <dbReference type="NCBI Taxonomy" id="1354"/>
    <lineage>
        <taxon>Bacteria</taxon>
        <taxon>Bacillati</taxon>
        <taxon>Bacillota</taxon>
        <taxon>Bacilli</taxon>
        <taxon>Lactobacillales</taxon>
        <taxon>Enterococcaceae</taxon>
        <taxon>Enterococcus</taxon>
    </lineage>
</organism>
<evidence type="ECO:0000256" key="6">
    <source>
        <dbReference type="SAM" id="Coils"/>
    </source>
</evidence>
<name>A0A1V8VYG1_ENTHR</name>
<reference evidence="9 11" key="1">
    <citation type="submission" date="2015-06" db="EMBL/GenBank/DDBJ databases">
        <title>The Genome Sequence of Enterococcus hirae 88EA1.</title>
        <authorList>
            <consortium name="The Broad Institute Genomics Platform"/>
            <consortium name="The Broad Institute Genome Sequencing Center for Infectious Disease"/>
            <person name="Earl A.M."/>
            <person name="Van Tyne D."/>
            <person name="Lebreton F."/>
            <person name="Saavedra J.T."/>
            <person name="Gilmore M.S."/>
            <person name="Manson McGuire A."/>
            <person name="Clock S."/>
            <person name="Crupain M."/>
            <person name="Rangan U."/>
            <person name="Young S."/>
            <person name="Abouelleil A."/>
            <person name="Cao P."/>
            <person name="Chapman S.B."/>
            <person name="Griggs A."/>
            <person name="Priest M."/>
            <person name="Shea T."/>
            <person name="Wortman J."/>
            <person name="Nusbaum C."/>
            <person name="Birren B."/>
        </authorList>
    </citation>
    <scope>NUCLEOTIDE SEQUENCE [LARGE SCALE GENOMIC DNA]</scope>
    <source>
        <strain evidence="9 11">88EA1</strain>
    </source>
</reference>
<evidence type="ECO:0000313" key="10">
    <source>
        <dbReference type="EMBL" id="VTQ70213.1"/>
    </source>
</evidence>
<keyword evidence="3" id="KW-0255">Endonuclease</keyword>
<sequence length="296" mass="34619">MKSMTGFGKATRETAEYQLEVEIKSVNQRFLDMQIRSPKLLNYLENDIRQLMKQHLSRGRVEVFINLTYLGQNQKQVFVDWNLIDELMTNLTEGITQRYGEKQQLQIGRLLETLTTNESFVVIEEKNENNMDELTALVLETVHEALAEIEKSRQKEGTALEAIIQKNSDELKQVLNDLQQFVELYEQEYQEKYQKKLEDYLGATVDQQRLLTELAILLERGDIHEELDRLVIHIGKLDELLQVKQPVGRELDFLIQEMNREINTIGSKSSAIEIKNQVIQLKTILEKIREQIQNIE</sequence>
<dbReference type="EMBL" id="LESJ01000008">
    <property type="protein sequence ID" value="RBT66711.1"/>
    <property type="molecule type" value="Genomic_DNA"/>
</dbReference>
<evidence type="ECO:0000256" key="3">
    <source>
        <dbReference type="ARBA" id="ARBA00022759"/>
    </source>
</evidence>
<dbReference type="NCBIfam" id="TIGR00255">
    <property type="entry name" value="YicC/YloC family endoribonuclease"/>
    <property type="match status" value="1"/>
</dbReference>
<dbReference type="GO" id="GO:0016787">
    <property type="term" value="F:hydrolase activity"/>
    <property type="evidence" value="ECO:0007669"/>
    <property type="project" value="UniProtKB-KW"/>
</dbReference>
<dbReference type="AlphaFoldDB" id="A0A1V8VYG1"/>
<comment type="similarity">
    <text evidence="5">Belongs to the YicC/YloC family.</text>
</comment>
<reference evidence="10 12" key="2">
    <citation type="submission" date="2019-05" db="EMBL/GenBank/DDBJ databases">
        <authorList>
            <consortium name="Pathogen Informatics"/>
        </authorList>
    </citation>
    <scope>NUCLEOTIDE SEQUENCE [LARGE SCALE GENOMIC DNA]</scope>
    <source>
        <strain evidence="10 12">NCTC12204</strain>
    </source>
</reference>
<feature type="coiled-coil region" evidence="6">
    <location>
        <begin position="168"/>
        <end position="195"/>
    </location>
</feature>
<dbReference type="PANTHER" id="PTHR30636:SF3">
    <property type="entry name" value="UPF0701 PROTEIN YICC"/>
    <property type="match status" value="1"/>
</dbReference>
<dbReference type="PANTHER" id="PTHR30636">
    <property type="entry name" value="UPF0701 PROTEIN YICC"/>
    <property type="match status" value="1"/>
</dbReference>
<feature type="domain" description="Endoribonuclease YicC-like C-terminal" evidence="8">
    <location>
        <begin position="182"/>
        <end position="296"/>
    </location>
</feature>
<evidence type="ECO:0000313" key="12">
    <source>
        <dbReference type="Proteomes" id="UP000352698"/>
    </source>
</evidence>
<dbReference type="EMBL" id="CABEEP010000001">
    <property type="protein sequence ID" value="VTQ70213.1"/>
    <property type="molecule type" value="Genomic_DNA"/>
</dbReference>